<feature type="domain" description="Polyketide synthase-like methyltransferase" evidence="4">
    <location>
        <begin position="120"/>
        <end position="360"/>
    </location>
</feature>
<dbReference type="InterPro" id="IPR020803">
    <property type="entry name" value="MeTfrase_dom"/>
</dbReference>
<dbReference type="CDD" id="cd02440">
    <property type="entry name" value="AdoMet_MTases"/>
    <property type="match status" value="1"/>
</dbReference>
<evidence type="ECO:0000259" key="4">
    <source>
        <dbReference type="SMART" id="SM00828"/>
    </source>
</evidence>
<dbReference type="SUPFAM" id="SSF53335">
    <property type="entry name" value="S-adenosyl-L-methionine-dependent methyltransferases"/>
    <property type="match status" value="1"/>
</dbReference>
<dbReference type="InterPro" id="IPR013216">
    <property type="entry name" value="Methyltransf_11"/>
</dbReference>
<keyword evidence="6" id="KW-1185">Reference proteome</keyword>
<dbReference type="SMART" id="SM00828">
    <property type="entry name" value="PKS_MT"/>
    <property type="match status" value="1"/>
</dbReference>
<evidence type="ECO:0000256" key="2">
    <source>
        <dbReference type="ARBA" id="ARBA00022679"/>
    </source>
</evidence>
<dbReference type="Proteomes" id="UP000748752">
    <property type="component" value="Unassembled WGS sequence"/>
</dbReference>
<dbReference type="Gene3D" id="3.40.50.150">
    <property type="entry name" value="Vaccinia Virus protein VP39"/>
    <property type="match status" value="1"/>
</dbReference>
<dbReference type="InterPro" id="IPR029063">
    <property type="entry name" value="SAM-dependent_MTases_sf"/>
</dbReference>
<dbReference type="EMBL" id="NRRV01000038">
    <property type="protein sequence ID" value="MBK1632039.1"/>
    <property type="molecule type" value="Genomic_DNA"/>
</dbReference>
<protein>
    <recommendedName>
        <fullName evidence="4">Polyketide synthase-like methyltransferase domain-containing protein</fullName>
    </recommendedName>
</protein>
<dbReference type="Pfam" id="PF08241">
    <property type="entry name" value="Methyltransf_11"/>
    <property type="match status" value="1"/>
</dbReference>
<accession>A0ABS1CJK9</accession>
<name>A0ABS1CJK9_9GAMM</name>
<sequence length="399" mass="42364">MLRSGHTGVCPRVPRAARSSAADIQAATQPCAPSNPKTSCGIGVPTPALVPGLRPGMRSRGSASRCYLVLGRQSLPAGLPSGAGEPVRTATRPAAVPIWPILPTYRDNGGMGSDAQATMAEHYIHGFSEAERQRLMAQARMLATPVFGGLDLSGDRSLLEVGCAVGAELQLIAQRAPHLTLTGVDLSSMHLRAGQAWLAGREQIRLLQGDARALPFPDDSFDVGMTIWVLEHLADPEAVVRELLRVVKPTGRIILTEVDNHTFGFDPPQPAISAWWDAFNRCQAEVGGGDPCVGAKLRGIAASLGAEVLAETPRLVISSADTSRERTEQLRYLRELLASGAERMLAAGYATTAMQQAMAAGFDTVRADADIAFRYGAVRLVCRKPQPAGADDPALSLPR</sequence>
<reference evidence="5 6" key="1">
    <citation type="journal article" date="2020" name="Microorganisms">
        <title>Osmotic Adaptation and Compatible Solute Biosynthesis of Phototrophic Bacteria as Revealed from Genome Analyses.</title>
        <authorList>
            <person name="Imhoff J.F."/>
            <person name="Rahn T."/>
            <person name="Kunzel S."/>
            <person name="Keller A."/>
            <person name="Neulinger S.C."/>
        </authorList>
    </citation>
    <scope>NUCLEOTIDE SEQUENCE [LARGE SCALE GENOMIC DNA]</scope>
    <source>
        <strain evidence="5 6">DSM 6210</strain>
    </source>
</reference>
<keyword evidence="3" id="KW-0949">S-adenosyl-L-methionine</keyword>
<comment type="caution">
    <text evidence="5">The sequence shown here is derived from an EMBL/GenBank/DDBJ whole genome shotgun (WGS) entry which is preliminary data.</text>
</comment>
<dbReference type="PANTHER" id="PTHR44068:SF11">
    <property type="entry name" value="GERANYL DIPHOSPHATE 2-C-METHYLTRANSFERASE"/>
    <property type="match status" value="1"/>
</dbReference>
<keyword evidence="2" id="KW-0808">Transferase</keyword>
<dbReference type="InterPro" id="IPR050447">
    <property type="entry name" value="Erg6_SMT_methyltransf"/>
</dbReference>
<proteinExistence type="predicted"/>
<evidence type="ECO:0000256" key="3">
    <source>
        <dbReference type="ARBA" id="ARBA00022691"/>
    </source>
</evidence>
<gene>
    <name evidence="5" type="ORF">CKO31_15090</name>
</gene>
<evidence type="ECO:0000256" key="1">
    <source>
        <dbReference type="ARBA" id="ARBA00022603"/>
    </source>
</evidence>
<organism evidence="5 6">
    <name type="scientific">Thiohalocapsa halophila</name>
    <dbReference type="NCBI Taxonomy" id="69359"/>
    <lineage>
        <taxon>Bacteria</taxon>
        <taxon>Pseudomonadati</taxon>
        <taxon>Pseudomonadota</taxon>
        <taxon>Gammaproteobacteria</taxon>
        <taxon>Chromatiales</taxon>
        <taxon>Chromatiaceae</taxon>
        <taxon>Thiohalocapsa</taxon>
    </lineage>
</organism>
<evidence type="ECO:0000313" key="6">
    <source>
        <dbReference type="Proteomes" id="UP000748752"/>
    </source>
</evidence>
<dbReference type="PANTHER" id="PTHR44068">
    <property type="entry name" value="ZGC:194242"/>
    <property type="match status" value="1"/>
</dbReference>
<keyword evidence="1" id="KW-0489">Methyltransferase</keyword>
<evidence type="ECO:0000313" key="5">
    <source>
        <dbReference type="EMBL" id="MBK1632039.1"/>
    </source>
</evidence>